<evidence type="ECO:0000256" key="10">
    <source>
        <dbReference type="ARBA" id="ARBA00047785"/>
    </source>
</evidence>
<keyword evidence="2" id="KW-0444">Lipid biosynthesis</keyword>
<evidence type="ECO:0000256" key="2">
    <source>
        <dbReference type="ARBA" id="ARBA00022516"/>
    </source>
</evidence>
<name>X5MN67_9HYPH</name>
<evidence type="ECO:0000313" key="11">
    <source>
        <dbReference type="EMBL" id="CDO59826.1"/>
    </source>
</evidence>
<dbReference type="EMBL" id="HG966617">
    <property type="protein sequence ID" value="CDO59826.1"/>
    <property type="molecule type" value="Genomic_DNA"/>
</dbReference>
<dbReference type="HOGENOM" id="CLU_058962_1_1_5"/>
<dbReference type="STRING" id="1458461.BN1012_Phect1612"/>
<keyword evidence="5" id="KW-0012">Acyltransferase</keyword>
<dbReference type="PANTHER" id="PTHR37323:SF1">
    <property type="entry name" value="L-ORNITHINE N(ALPHA)-ACYLTRANSFERASE"/>
    <property type="match status" value="1"/>
</dbReference>
<comment type="function">
    <text evidence="9">Catalyzes the first step in the biosynthesis of ornithine lipids, which are phosphorus-free membrane lipids. Catalyzes the 3-hydroxyacyl-acyl carrier protein-dependent acylation of ornithine to form lyso-ornithine lipid (LOL).</text>
</comment>
<reference evidence="11 12" key="1">
    <citation type="journal article" date="2014" name="Front. Genet.">
        <title>Genome and metabolic network of "Candidatus Phaeomarinobacter ectocarpi" Ec32, a new candidate genus of Alphaproteobacteria frequently associated with brown algae.</title>
        <authorList>
            <person name="Dittami S.M."/>
            <person name="Barbeyron T."/>
            <person name="Boyen C."/>
            <person name="Cambefort J."/>
            <person name="Collet G."/>
            <person name="Delage L."/>
            <person name="Gobet A."/>
            <person name="Groisillier A."/>
            <person name="Leblanc C."/>
            <person name="Michel G."/>
            <person name="Scornet D."/>
            <person name="Siegel A."/>
            <person name="Tapia J.E."/>
            <person name="Tonon T."/>
        </authorList>
    </citation>
    <scope>NUCLEOTIDE SEQUENCE [LARGE SCALE GENOMIC DNA]</scope>
    <source>
        <strain evidence="11 12">Ec32</strain>
    </source>
</reference>
<dbReference type="PANTHER" id="PTHR37323">
    <property type="entry name" value="GCN5-RELATED N-ACETYLTRANSFERASE"/>
    <property type="match status" value="1"/>
</dbReference>
<dbReference type="Pfam" id="PF13444">
    <property type="entry name" value="Acetyltransf_5"/>
    <property type="match status" value="1"/>
</dbReference>
<evidence type="ECO:0000256" key="4">
    <source>
        <dbReference type="ARBA" id="ARBA00023098"/>
    </source>
</evidence>
<dbReference type="InterPro" id="IPR016181">
    <property type="entry name" value="Acyl_CoA_acyltransferase"/>
</dbReference>
<comment type="similarity">
    <text evidence="6">Belongs to the acetyltransferase family. OlsB subfamily.</text>
</comment>
<keyword evidence="4" id="KW-0443">Lipid metabolism</keyword>
<dbReference type="KEGG" id="pect:BN1012_Phect1612"/>
<evidence type="ECO:0000256" key="9">
    <source>
        <dbReference type="ARBA" id="ARBA00045724"/>
    </source>
</evidence>
<protein>
    <recommendedName>
        <fullName evidence="8">L-ornithine N(alpha)-acyltransferase</fullName>
        <ecNumber evidence="7">2.3.2.30</ecNumber>
    </recommendedName>
</protein>
<evidence type="ECO:0000256" key="8">
    <source>
        <dbReference type="ARBA" id="ARBA00039866"/>
    </source>
</evidence>
<dbReference type="InterPro" id="IPR052351">
    <property type="entry name" value="Ornithine_N-alpha-AT"/>
</dbReference>
<gene>
    <name evidence="11" type="ORF">BN1012_Phect1612</name>
</gene>
<organism evidence="11 12">
    <name type="scientific">Candidatus Phaeomarinibacter ectocarpi</name>
    <dbReference type="NCBI Taxonomy" id="1458461"/>
    <lineage>
        <taxon>Bacteria</taxon>
        <taxon>Pseudomonadati</taxon>
        <taxon>Pseudomonadota</taxon>
        <taxon>Alphaproteobacteria</taxon>
        <taxon>Hyphomicrobiales</taxon>
        <taxon>Parvibaculaceae</taxon>
        <taxon>Candidatus Phaeomarinibacter</taxon>
    </lineage>
</organism>
<dbReference type="AlphaFoldDB" id="X5MN67"/>
<sequence length="393" mass="44739">MFKQLAVAGLRRGFGAVKALRSRYTRRRRMRTRSLLRLTRGFVARSRYGHQLGMSLHARTPQHARTPKTRRVFWGFEPRHMRPSQNPAFAKLSGKPINRAARYSGKYGPPPRPLARRKSLEVRVAETEAEVRAAQRLRYKVFYEEMSAQASPRMAAERRDFDHFDAFADHLLVIDHSRIPEDYSGRGVPEDAIVGTYRLMRQEVAEAHGGFYTANEFDIEPWVTAAGPDTRFLELGRSCVHIDHRSRPTLELMWHAIISYLVHYELDIMFGCASLEGTNPDELALPLSFMHHYCRGDVETTPPVRARDELFVDMNRMPKDDVEAKKGLRALPPLIKGYLRAGATIGDGAVVDEQFGTTDVLIVFPANQISDRYRDKFGKGDMRDEKPAAAQSA</sequence>
<dbReference type="Proteomes" id="UP000032160">
    <property type="component" value="Chromosome I"/>
</dbReference>
<proteinExistence type="inferred from homology"/>
<keyword evidence="3" id="KW-0808">Transferase</keyword>
<dbReference type="EC" id="2.3.2.30" evidence="7"/>
<comment type="catalytic activity">
    <reaction evidence="10">
        <text>a (3R)-hydroxyacyl-[ACP] + L-ornithine = a lyso-ornithine lipid + holo-[ACP] + H(+)</text>
        <dbReference type="Rhea" id="RHEA:20633"/>
        <dbReference type="Rhea" id="RHEA-COMP:9685"/>
        <dbReference type="Rhea" id="RHEA-COMP:9945"/>
        <dbReference type="ChEBI" id="CHEBI:15378"/>
        <dbReference type="ChEBI" id="CHEBI:46911"/>
        <dbReference type="ChEBI" id="CHEBI:64479"/>
        <dbReference type="ChEBI" id="CHEBI:78827"/>
        <dbReference type="ChEBI" id="CHEBI:138482"/>
        <dbReference type="EC" id="2.3.2.30"/>
    </reaction>
    <physiologicalReaction direction="left-to-right" evidence="10">
        <dbReference type="Rhea" id="RHEA:20634"/>
    </physiologicalReaction>
</comment>
<dbReference type="PATRIC" id="fig|1458461.3.peg.1611"/>
<keyword evidence="12" id="KW-1185">Reference proteome</keyword>
<comment type="pathway">
    <text evidence="1">Lipid metabolism.</text>
</comment>
<evidence type="ECO:0000256" key="1">
    <source>
        <dbReference type="ARBA" id="ARBA00005189"/>
    </source>
</evidence>
<dbReference type="SUPFAM" id="SSF55729">
    <property type="entry name" value="Acyl-CoA N-acyltransferases (Nat)"/>
    <property type="match status" value="1"/>
</dbReference>
<evidence type="ECO:0000256" key="7">
    <source>
        <dbReference type="ARBA" id="ARBA00039058"/>
    </source>
</evidence>
<dbReference type="Gene3D" id="3.40.630.30">
    <property type="match status" value="1"/>
</dbReference>
<evidence type="ECO:0000256" key="5">
    <source>
        <dbReference type="ARBA" id="ARBA00023315"/>
    </source>
</evidence>
<evidence type="ECO:0000256" key="3">
    <source>
        <dbReference type="ARBA" id="ARBA00022679"/>
    </source>
</evidence>
<dbReference type="GO" id="GO:0006629">
    <property type="term" value="P:lipid metabolic process"/>
    <property type="evidence" value="ECO:0007669"/>
    <property type="project" value="UniProtKB-KW"/>
</dbReference>
<evidence type="ECO:0000256" key="6">
    <source>
        <dbReference type="ARBA" id="ARBA00038095"/>
    </source>
</evidence>
<evidence type="ECO:0000313" key="12">
    <source>
        <dbReference type="Proteomes" id="UP000032160"/>
    </source>
</evidence>
<dbReference type="RefSeq" id="WP_244442917.1">
    <property type="nucleotide sequence ID" value="NZ_HG966617.1"/>
</dbReference>
<dbReference type="GO" id="GO:0043810">
    <property type="term" value="F:ornithine-acyl [acyl carrier protein] N-acyltransferase activity"/>
    <property type="evidence" value="ECO:0007669"/>
    <property type="project" value="UniProtKB-EC"/>
</dbReference>
<accession>X5MN67</accession>